<organism evidence="3 4">
    <name type="scientific">Dendrothele bispora (strain CBS 962.96)</name>
    <dbReference type="NCBI Taxonomy" id="1314807"/>
    <lineage>
        <taxon>Eukaryota</taxon>
        <taxon>Fungi</taxon>
        <taxon>Dikarya</taxon>
        <taxon>Basidiomycota</taxon>
        <taxon>Agaricomycotina</taxon>
        <taxon>Agaricomycetes</taxon>
        <taxon>Agaricomycetidae</taxon>
        <taxon>Agaricales</taxon>
        <taxon>Agaricales incertae sedis</taxon>
        <taxon>Dendrothele</taxon>
    </lineage>
</organism>
<dbReference type="Proteomes" id="UP000297245">
    <property type="component" value="Unassembled WGS sequence"/>
</dbReference>
<keyword evidence="4" id="KW-1185">Reference proteome</keyword>
<keyword evidence="2" id="KW-0472">Membrane</keyword>
<accession>A0A4S8MF28</accession>
<feature type="compositionally biased region" description="Polar residues" evidence="1">
    <location>
        <begin position="79"/>
        <end position="89"/>
    </location>
</feature>
<dbReference type="AlphaFoldDB" id="A0A4S8MF28"/>
<proteinExistence type="predicted"/>
<sequence>MNPKRTFNNCLILRSPTRSHRLLRAYHPYKRAVHSGYSSLVPPDNDQDVLRENIDGQPEAIALPLPLGQRQPRFHDHPQNQGQHQDNVNENVNLRELGPEPEDRQQRRIMSVLDLLIAVGLVLLIISSRMSDA</sequence>
<evidence type="ECO:0000313" key="4">
    <source>
        <dbReference type="Proteomes" id="UP000297245"/>
    </source>
</evidence>
<keyword evidence="2" id="KW-0812">Transmembrane</keyword>
<keyword evidence="2" id="KW-1133">Transmembrane helix</keyword>
<gene>
    <name evidence="3" type="ORF">K435DRAFT_776202</name>
</gene>
<evidence type="ECO:0000256" key="2">
    <source>
        <dbReference type="SAM" id="Phobius"/>
    </source>
</evidence>
<feature type="region of interest" description="Disordered" evidence="1">
    <location>
        <begin position="67"/>
        <end position="89"/>
    </location>
</feature>
<protein>
    <submittedName>
        <fullName evidence="3">Uncharacterized protein</fullName>
    </submittedName>
</protein>
<dbReference type="EMBL" id="ML179095">
    <property type="protein sequence ID" value="THV01002.1"/>
    <property type="molecule type" value="Genomic_DNA"/>
</dbReference>
<name>A0A4S8MF28_DENBC</name>
<evidence type="ECO:0000313" key="3">
    <source>
        <dbReference type="EMBL" id="THV01002.1"/>
    </source>
</evidence>
<evidence type="ECO:0000256" key="1">
    <source>
        <dbReference type="SAM" id="MobiDB-lite"/>
    </source>
</evidence>
<reference evidence="3 4" key="1">
    <citation type="journal article" date="2019" name="Nat. Ecol. Evol.">
        <title>Megaphylogeny resolves global patterns of mushroom evolution.</title>
        <authorList>
            <person name="Varga T."/>
            <person name="Krizsan K."/>
            <person name="Foldi C."/>
            <person name="Dima B."/>
            <person name="Sanchez-Garcia M."/>
            <person name="Sanchez-Ramirez S."/>
            <person name="Szollosi G.J."/>
            <person name="Szarkandi J.G."/>
            <person name="Papp V."/>
            <person name="Albert L."/>
            <person name="Andreopoulos W."/>
            <person name="Angelini C."/>
            <person name="Antonin V."/>
            <person name="Barry K.W."/>
            <person name="Bougher N.L."/>
            <person name="Buchanan P."/>
            <person name="Buyck B."/>
            <person name="Bense V."/>
            <person name="Catcheside P."/>
            <person name="Chovatia M."/>
            <person name="Cooper J."/>
            <person name="Damon W."/>
            <person name="Desjardin D."/>
            <person name="Finy P."/>
            <person name="Geml J."/>
            <person name="Haridas S."/>
            <person name="Hughes K."/>
            <person name="Justo A."/>
            <person name="Karasinski D."/>
            <person name="Kautmanova I."/>
            <person name="Kiss B."/>
            <person name="Kocsube S."/>
            <person name="Kotiranta H."/>
            <person name="LaButti K.M."/>
            <person name="Lechner B.E."/>
            <person name="Liimatainen K."/>
            <person name="Lipzen A."/>
            <person name="Lukacs Z."/>
            <person name="Mihaltcheva S."/>
            <person name="Morgado L.N."/>
            <person name="Niskanen T."/>
            <person name="Noordeloos M.E."/>
            <person name="Ohm R.A."/>
            <person name="Ortiz-Santana B."/>
            <person name="Ovrebo C."/>
            <person name="Racz N."/>
            <person name="Riley R."/>
            <person name="Savchenko A."/>
            <person name="Shiryaev A."/>
            <person name="Soop K."/>
            <person name="Spirin V."/>
            <person name="Szebenyi C."/>
            <person name="Tomsovsky M."/>
            <person name="Tulloss R.E."/>
            <person name="Uehling J."/>
            <person name="Grigoriev I.V."/>
            <person name="Vagvolgyi C."/>
            <person name="Papp T."/>
            <person name="Martin F.M."/>
            <person name="Miettinen O."/>
            <person name="Hibbett D.S."/>
            <person name="Nagy L.G."/>
        </authorList>
    </citation>
    <scope>NUCLEOTIDE SEQUENCE [LARGE SCALE GENOMIC DNA]</scope>
    <source>
        <strain evidence="3 4">CBS 962.96</strain>
    </source>
</reference>
<feature type="transmembrane region" description="Helical" evidence="2">
    <location>
        <begin position="112"/>
        <end position="130"/>
    </location>
</feature>